<dbReference type="NCBIfam" id="TIGR01892">
    <property type="entry name" value="AcOrn-deacetyl"/>
    <property type="match status" value="1"/>
</dbReference>
<dbReference type="InterPro" id="IPR036264">
    <property type="entry name" value="Bact_exopeptidase_dim_dom"/>
</dbReference>
<dbReference type="InterPro" id="IPR001261">
    <property type="entry name" value="ArgE/DapE_CS"/>
</dbReference>
<dbReference type="InterPro" id="IPR050072">
    <property type="entry name" value="Peptidase_M20A"/>
</dbReference>
<dbReference type="CDD" id="cd03894">
    <property type="entry name" value="M20_ArgE"/>
    <property type="match status" value="1"/>
</dbReference>
<dbReference type="SUPFAM" id="SSF53187">
    <property type="entry name" value="Zn-dependent exopeptidases"/>
    <property type="match status" value="1"/>
</dbReference>
<dbReference type="Gene3D" id="3.40.630.10">
    <property type="entry name" value="Zn peptidases"/>
    <property type="match status" value="1"/>
</dbReference>
<keyword evidence="5" id="KW-0028">Amino-acid biosynthesis</keyword>
<dbReference type="SUPFAM" id="SSF55031">
    <property type="entry name" value="Bacterial exopeptidase dimerisation domain"/>
    <property type="match status" value="1"/>
</dbReference>
<dbReference type="Pfam" id="PF07687">
    <property type="entry name" value="M20_dimer"/>
    <property type="match status" value="1"/>
</dbReference>
<dbReference type="GO" id="GO:0046872">
    <property type="term" value="F:metal ion binding"/>
    <property type="evidence" value="ECO:0007669"/>
    <property type="project" value="UniProtKB-KW"/>
</dbReference>
<dbReference type="Gene3D" id="3.30.70.360">
    <property type="match status" value="1"/>
</dbReference>
<keyword evidence="8" id="KW-0862">Zinc</keyword>
<reference evidence="11 12" key="1">
    <citation type="submission" date="2018-06" db="EMBL/GenBank/DDBJ databases">
        <title>Bacteria isolated from soil of Wuhan.</title>
        <authorList>
            <person name="Wei X."/>
            <person name="Chunhua H."/>
        </authorList>
    </citation>
    <scope>NUCLEOTIDE SEQUENCE [LARGE SCALE GENOMIC DNA]</scope>
    <source>
        <strain evidence="12">xwS2</strain>
    </source>
</reference>
<keyword evidence="9" id="KW-0170">Cobalt</keyword>
<keyword evidence="6" id="KW-0479">Metal-binding</keyword>
<sequence>MSELRSRALLAKLIGFATVSRDSNLALIEFVRDYLHGLGVSCELIYNAEQTKANLLASIGPAVEGGVVLSGHTDVVPVDGQAWTVEPFVMSERNGKLYGRGAADMKGYLASVLAAVPVFLASPLRRPVHFAFSYDEEVGCLGVRSLLALLPQRIPKPAVCLIGEPTELKPVLGHKGKLAMRCHVHGAPCHSAYAPYGVNAIEQAARLVGRLGEIGQRLAAPEHHDARFDPAYSTVQVGVIQGGTALNIVPADCRFDFEVRALPAFAPQAVLDELQTYAEHTLLPAMQAVNADTAIRFEALSAYPGLVTAPESAAAKLIAQLCGSDAFSTVAFGTEGGLFDQAGIPAVVCGPGSMEQGHKPDEFVSVEQMAACDRLMDRLAAYLSHNG</sequence>
<keyword evidence="3" id="KW-0963">Cytoplasm</keyword>
<dbReference type="GO" id="GO:0008777">
    <property type="term" value="F:acetylornithine deacetylase activity"/>
    <property type="evidence" value="ECO:0007669"/>
    <property type="project" value="TreeGrafter"/>
</dbReference>
<evidence type="ECO:0000256" key="2">
    <source>
        <dbReference type="ARBA" id="ARBA00005691"/>
    </source>
</evidence>
<gene>
    <name evidence="11" type="primary">argE</name>
    <name evidence="11" type="ORF">DM813_21085</name>
</gene>
<dbReference type="InterPro" id="IPR002933">
    <property type="entry name" value="Peptidase_M20"/>
</dbReference>
<dbReference type="PROSITE" id="PS00759">
    <property type="entry name" value="ARGE_DAPE_CPG2_2"/>
    <property type="match status" value="1"/>
</dbReference>
<feature type="domain" description="Peptidase M20 dimerisation" evidence="10">
    <location>
        <begin position="173"/>
        <end position="283"/>
    </location>
</feature>
<proteinExistence type="inferred from homology"/>
<dbReference type="STRING" id="237609.PSAKL28_26520"/>
<comment type="cofactor">
    <cofactor evidence="1">
        <name>Zn(2+)</name>
        <dbReference type="ChEBI" id="CHEBI:29105"/>
    </cofactor>
</comment>
<accession>A0A443ZIS5</accession>
<organism evidence="11 12">
    <name type="scientific">Pseudomonas alkylphenolica</name>
    <dbReference type="NCBI Taxonomy" id="237609"/>
    <lineage>
        <taxon>Bacteria</taxon>
        <taxon>Pseudomonadati</taxon>
        <taxon>Pseudomonadota</taxon>
        <taxon>Gammaproteobacteria</taxon>
        <taxon>Pseudomonadales</taxon>
        <taxon>Pseudomonadaceae</taxon>
        <taxon>Pseudomonas</taxon>
    </lineage>
</organism>
<evidence type="ECO:0000256" key="6">
    <source>
        <dbReference type="ARBA" id="ARBA00022723"/>
    </source>
</evidence>
<dbReference type="EMBL" id="QJRG01000048">
    <property type="protein sequence ID" value="RWU18822.1"/>
    <property type="molecule type" value="Genomic_DNA"/>
</dbReference>
<dbReference type="Proteomes" id="UP000288983">
    <property type="component" value="Unassembled WGS sequence"/>
</dbReference>
<comment type="similarity">
    <text evidence="2">Belongs to the peptidase M20A family. ArgE subfamily.</text>
</comment>
<evidence type="ECO:0000256" key="8">
    <source>
        <dbReference type="ARBA" id="ARBA00022833"/>
    </source>
</evidence>
<keyword evidence="7" id="KW-0378">Hydrolase</keyword>
<evidence type="ECO:0000256" key="3">
    <source>
        <dbReference type="ARBA" id="ARBA00022490"/>
    </source>
</evidence>
<evidence type="ECO:0000313" key="11">
    <source>
        <dbReference type="EMBL" id="RWU18822.1"/>
    </source>
</evidence>
<dbReference type="InterPro" id="IPR011650">
    <property type="entry name" value="Peptidase_M20_dimer"/>
</dbReference>
<evidence type="ECO:0000256" key="4">
    <source>
        <dbReference type="ARBA" id="ARBA00022571"/>
    </source>
</evidence>
<evidence type="ECO:0000313" key="12">
    <source>
        <dbReference type="Proteomes" id="UP000288983"/>
    </source>
</evidence>
<dbReference type="PANTHER" id="PTHR43808:SF31">
    <property type="entry name" value="N-ACETYL-L-CITRULLINE DEACETYLASE"/>
    <property type="match status" value="1"/>
</dbReference>
<evidence type="ECO:0000256" key="1">
    <source>
        <dbReference type="ARBA" id="ARBA00001947"/>
    </source>
</evidence>
<dbReference type="InterPro" id="IPR010169">
    <property type="entry name" value="AcOrn-deacetyl"/>
</dbReference>
<evidence type="ECO:0000256" key="9">
    <source>
        <dbReference type="ARBA" id="ARBA00023285"/>
    </source>
</evidence>
<comment type="caution">
    <text evidence="11">The sequence shown here is derived from an EMBL/GenBank/DDBJ whole genome shotgun (WGS) entry which is preliminary data.</text>
</comment>
<dbReference type="OrthoDB" id="3665926at2"/>
<evidence type="ECO:0000259" key="10">
    <source>
        <dbReference type="Pfam" id="PF07687"/>
    </source>
</evidence>
<keyword evidence="4" id="KW-0055">Arginine biosynthesis</keyword>
<dbReference type="RefSeq" id="WP_128325307.1">
    <property type="nucleotide sequence ID" value="NZ_QJRG01000048.1"/>
</dbReference>
<evidence type="ECO:0000256" key="5">
    <source>
        <dbReference type="ARBA" id="ARBA00022605"/>
    </source>
</evidence>
<evidence type="ECO:0000256" key="7">
    <source>
        <dbReference type="ARBA" id="ARBA00022801"/>
    </source>
</evidence>
<name>A0A443ZIS5_9PSED</name>
<dbReference type="NCBIfam" id="NF005710">
    <property type="entry name" value="PRK07522.1"/>
    <property type="match status" value="1"/>
</dbReference>
<dbReference type="GO" id="GO:0006526">
    <property type="term" value="P:L-arginine biosynthetic process"/>
    <property type="evidence" value="ECO:0007669"/>
    <property type="project" value="UniProtKB-KW"/>
</dbReference>
<dbReference type="PANTHER" id="PTHR43808">
    <property type="entry name" value="ACETYLORNITHINE DEACETYLASE"/>
    <property type="match status" value="1"/>
</dbReference>
<dbReference type="Pfam" id="PF01546">
    <property type="entry name" value="Peptidase_M20"/>
    <property type="match status" value="1"/>
</dbReference>
<dbReference type="AlphaFoldDB" id="A0A443ZIS5"/>
<protein>
    <submittedName>
        <fullName evidence="11">Acetylornithine deacetylase</fullName>
    </submittedName>
</protein>